<comment type="caution">
    <text evidence="3">The sequence shown here is derived from an EMBL/GenBank/DDBJ whole genome shotgun (WGS) entry which is preliminary data.</text>
</comment>
<dbReference type="PANTHER" id="PTHR36888">
    <property type="entry name" value="TETRATRICOPEPTIDE-LIKE HELICAL DOMAIN-CONTAINING PROTEIN-RELATED"/>
    <property type="match status" value="1"/>
</dbReference>
<protein>
    <submittedName>
        <fullName evidence="3">Uncharacterized protein</fullName>
    </submittedName>
</protein>
<keyword evidence="2" id="KW-1133">Transmembrane helix</keyword>
<reference evidence="3" key="2">
    <citation type="submission" date="2020-08" db="EMBL/GenBank/DDBJ databases">
        <title>Plant Genome Project.</title>
        <authorList>
            <person name="Zhang R.-G."/>
        </authorList>
    </citation>
    <scope>NUCLEOTIDE SEQUENCE</scope>
    <source>
        <strain evidence="3">Huo1</strain>
        <tissue evidence="3">Leaf</tissue>
    </source>
</reference>
<feature type="region of interest" description="Disordered" evidence="1">
    <location>
        <begin position="491"/>
        <end position="513"/>
    </location>
</feature>
<dbReference type="SUPFAM" id="SSF48452">
    <property type="entry name" value="TPR-like"/>
    <property type="match status" value="1"/>
</dbReference>
<feature type="compositionally biased region" description="Polar residues" evidence="1">
    <location>
        <begin position="493"/>
        <end position="505"/>
    </location>
</feature>
<proteinExistence type="predicted"/>
<sequence>MNKKNQNNVNCNQLWSISRREELLIIRQCQTNSSPISIMQSLIHHKAISRFPSHTPLSNYYLSQISKNNDFLTIRSKIGFRTLTKCSATSLQPLRYNGWDDFQFDSGEVNQFRNLLSSSGIGDKKYVFVYLFGFICALAISRVKVSWIMVFPACAVVFAVGFSAGLVKGGHLKGLKLNGNRMKISDESLKGCIEELKRNEERVLEMKNGIGRCIERNQVSLSDLEGYIDVIGSVSVSLRNTTTFVENCVQSVVGGKQDKDGGFHDESGRKRKKSGENGLNFSQYLNGVFGAKLDDPKSGKIGGVGKMESVDAEVNNEKLGNILASPSDERNPSSALSENPGNMSAFDNPFDSSSSARDSVGYYGDETGMEYMPFGNEKKNFVGTNDNAKSVFDQTILTYQNKTSRFVSNQQIHMKDCQDETETMLSHNSLYDSVDVSINMNRVKTSATSGRQKKSKTTSRNYLHPENMEEDLLDSHRYPFENVAFEPEKEPNFANQDSSYENTFGSSPSSSCSDDLKFNRYLVEANDLLKEAKRCLTQKVDDGRAEHALHKSAMLLSEAIEMRPMSLLAVGQLGNTYLLHGELKLGMTRYLRSLIVKPDQLANKDKIRSSLVVACEECEELLIKAGRKYRLAMSIDGNDMRALYNWGLALSFRAQLIADIGPSAARDADNVFLAAIDKFDAMMSKSNVYAPDALFRWGAALQHRAQLRPSRSREKVKLLQQARQLYEDALQMDSRNPRLRQALSSCASELDSWYT</sequence>
<accession>A0A8X8Z7I3</accession>
<organism evidence="3">
    <name type="scientific">Salvia splendens</name>
    <name type="common">Scarlet sage</name>
    <dbReference type="NCBI Taxonomy" id="180675"/>
    <lineage>
        <taxon>Eukaryota</taxon>
        <taxon>Viridiplantae</taxon>
        <taxon>Streptophyta</taxon>
        <taxon>Embryophyta</taxon>
        <taxon>Tracheophyta</taxon>
        <taxon>Spermatophyta</taxon>
        <taxon>Magnoliopsida</taxon>
        <taxon>eudicotyledons</taxon>
        <taxon>Gunneridae</taxon>
        <taxon>Pentapetalae</taxon>
        <taxon>asterids</taxon>
        <taxon>lamiids</taxon>
        <taxon>Lamiales</taxon>
        <taxon>Lamiaceae</taxon>
        <taxon>Nepetoideae</taxon>
        <taxon>Mentheae</taxon>
        <taxon>Salviinae</taxon>
        <taxon>Salvia</taxon>
        <taxon>Salvia subgen. Calosphace</taxon>
        <taxon>core Calosphace</taxon>
    </lineage>
</organism>
<keyword evidence="2" id="KW-0472">Membrane</keyword>
<feature type="transmembrane region" description="Helical" evidence="2">
    <location>
        <begin position="149"/>
        <end position="167"/>
    </location>
</feature>
<evidence type="ECO:0000256" key="2">
    <source>
        <dbReference type="SAM" id="Phobius"/>
    </source>
</evidence>
<keyword evidence="4" id="KW-1185">Reference proteome</keyword>
<feature type="region of interest" description="Disordered" evidence="1">
    <location>
        <begin position="256"/>
        <end position="278"/>
    </location>
</feature>
<dbReference type="Gene3D" id="1.25.40.10">
    <property type="entry name" value="Tetratricopeptide repeat domain"/>
    <property type="match status" value="1"/>
</dbReference>
<keyword evidence="2" id="KW-0812">Transmembrane</keyword>
<dbReference type="AlphaFoldDB" id="A0A8X8Z7I3"/>
<evidence type="ECO:0000256" key="1">
    <source>
        <dbReference type="SAM" id="MobiDB-lite"/>
    </source>
</evidence>
<feature type="compositionally biased region" description="Polar residues" evidence="1">
    <location>
        <begin position="332"/>
        <end position="342"/>
    </location>
</feature>
<dbReference type="PANTHER" id="PTHR36888:SF2">
    <property type="entry name" value="TETRATRICOPEPTIDE REPEAT (TPR)-LIKE SUPERFAMILY PROTEIN"/>
    <property type="match status" value="1"/>
</dbReference>
<evidence type="ECO:0000313" key="3">
    <source>
        <dbReference type="EMBL" id="KAG6393974.1"/>
    </source>
</evidence>
<dbReference type="Proteomes" id="UP000298416">
    <property type="component" value="Unassembled WGS sequence"/>
</dbReference>
<evidence type="ECO:0000313" key="4">
    <source>
        <dbReference type="Proteomes" id="UP000298416"/>
    </source>
</evidence>
<feature type="region of interest" description="Disordered" evidence="1">
    <location>
        <begin position="321"/>
        <end position="359"/>
    </location>
</feature>
<gene>
    <name evidence="3" type="ORF">SASPL_144550</name>
</gene>
<name>A0A8X8Z7I3_SALSN</name>
<dbReference type="InterPro" id="IPR011990">
    <property type="entry name" value="TPR-like_helical_dom_sf"/>
</dbReference>
<dbReference type="EMBL" id="PNBA02000017">
    <property type="protein sequence ID" value="KAG6393974.1"/>
    <property type="molecule type" value="Genomic_DNA"/>
</dbReference>
<reference evidence="3" key="1">
    <citation type="submission" date="2018-01" db="EMBL/GenBank/DDBJ databases">
        <authorList>
            <person name="Mao J.F."/>
        </authorList>
    </citation>
    <scope>NUCLEOTIDE SEQUENCE</scope>
    <source>
        <strain evidence="3">Huo1</strain>
        <tissue evidence="3">Leaf</tissue>
    </source>
</reference>
<feature type="compositionally biased region" description="Basic and acidic residues" evidence="1">
    <location>
        <begin position="256"/>
        <end position="268"/>
    </location>
</feature>